<dbReference type="EMBL" id="VSRR010057272">
    <property type="protein sequence ID" value="MPC81538.1"/>
    <property type="molecule type" value="Genomic_DNA"/>
</dbReference>
<evidence type="ECO:0000313" key="2">
    <source>
        <dbReference type="Proteomes" id="UP000324222"/>
    </source>
</evidence>
<proteinExistence type="predicted"/>
<comment type="caution">
    <text evidence="1">The sequence shown here is derived from an EMBL/GenBank/DDBJ whole genome shotgun (WGS) entry which is preliminary data.</text>
</comment>
<sequence>MQHTYFPSGFSQMTEKRRGICLYAKFESSPSIPGAALQSDYNRHHGRVRKLTTYFQRSTPVFPGVKA</sequence>
<dbReference type="Proteomes" id="UP000324222">
    <property type="component" value="Unassembled WGS sequence"/>
</dbReference>
<name>A0A5B7ILB2_PORTR</name>
<evidence type="ECO:0000313" key="1">
    <source>
        <dbReference type="EMBL" id="MPC81538.1"/>
    </source>
</evidence>
<accession>A0A5B7ILB2</accession>
<dbReference type="AlphaFoldDB" id="A0A5B7ILB2"/>
<gene>
    <name evidence="1" type="ORF">E2C01_076160</name>
</gene>
<protein>
    <submittedName>
        <fullName evidence="1">Uncharacterized protein</fullName>
    </submittedName>
</protein>
<reference evidence="1 2" key="1">
    <citation type="submission" date="2019-05" db="EMBL/GenBank/DDBJ databases">
        <title>Another draft genome of Portunus trituberculatus and its Hox gene families provides insights of decapod evolution.</title>
        <authorList>
            <person name="Jeong J.-H."/>
            <person name="Song I."/>
            <person name="Kim S."/>
            <person name="Choi T."/>
            <person name="Kim D."/>
            <person name="Ryu S."/>
            <person name="Kim W."/>
        </authorList>
    </citation>
    <scope>NUCLEOTIDE SEQUENCE [LARGE SCALE GENOMIC DNA]</scope>
    <source>
        <tissue evidence="1">Muscle</tissue>
    </source>
</reference>
<keyword evidence="2" id="KW-1185">Reference proteome</keyword>
<organism evidence="1 2">
    <name type="scientific">Portunus trituberculatus</name>
    <name type="common">Swimming crab</name>
    <name type="synonym">Neptunus trituberculatus</name>
    <dbReference type="NCBI Taxonomy" id="210409"/>
    <lineage>
        <taxon>Eukaryota</taxon>
        <taxon>Metazoa</taxon>
        <taxon>Ecdysozoa</taxon>
        <taxon>Arthropoda</taxon>
        <taxon>Crustacea</taxon>
        <taxon>Multicrustacea</taxon>
        <taxon>Malacostraca</taxon>
        <taxon>Eumalacostraca</taxon>
        <taxon>Eucarida</taxon>
        <taxon>Decapoda</taxon>
        <taxon>Pleocyemata</taxon>
        <taxon>Brachyura</taxon>
        <taxon>Eubrachyura</taxon>
        <taxon>Portunoidea</taxon>
        <taxon>Portunidae</taxon>
        <taxon>Portuninae</taxon>
        <taxon>Portunus</taxon>
    </lineage>
</organism>